<dbReference type="EMBL" id="JAFIMU010000013">
    <property type="protein sequence ID" value="MBN8232810.1"/>
    <property type="molecule type" value="Genomic_DNA"/>
</dbReference>
<feature type="compositionally biased region" description="Low complexity" evidence="1">
    <location>
        <begin position="28"/>
        <end position="67"/>
    </location>
</feature>
<accession>A0ABS3DNA2</accession>
<dbReference type="RefSeq" id="WP_207057367.1">
    <property type="nucleotide sequence ID" value="NZ_JAFIMU010000013.1"/>
</dbReference>
<gene>
    <name evidence="3" type="ORF">JYK02_35370</name>
</gene>
<feature type="signal peptide" evidence="2">
    <location>
        <begin position="1"/>
        <end position="22"/>
    </location>
</feature>
<dbReference type="InterPro" id="IPR011473">
    <property type="entry name" value="DUF1579"/>
</dbReference>
<organism evidence="3 4">
    <name type="scientific">Corallococcus macrosporus</name>
    <dbReference type="NCBI Taxonomy" id="35"/>
    <lineage>
        <taxon>Bacteria</taxon>
        <taxon>Pseudomonadati</taxon>
        <taxon>Myxococcota</taxon>
        <taxon>Myxococcia</taxon>
        <taxon>Myxococcales</taxon>
        <taxon>Cystobacterineae</taxon>
        <taxon>Myxococcaceae</taxon>
        <taxon>Corallococcus</taxon>
    </lineage>
</organism>
<protein>
    <submittedName>
        <fullName evidence="3">DUF1579 family protein</fullName>
    </submittedName>
</protein>
<feature type="compositionally biased region" description="Pro residues" evidence="1">
    <location>
        <begin position="68"/>
        <end position="77"/>
    </location>
</feature>
<sequence>MTNRLAVSLTCLTLLSAQAALAAEPQAPAAKPGATPATPAAPAAKPVANTAAPAAPTAAPPAGAAQQGPPPGLPQPSPMLAQLKDFEGKWKCSGTRVPMPGVPAYPIETTWTGKKDLSGFWVSIRLEEKKTAKNQFPVVGDYALGFDPGSNQLLALWHDNFGGRSEQLSTGWQGDTFTWVGEYNMGGMKSGARGVFHRKSAKEMSHTGEANIGGQWVVMVEETCKR</sequence>
<dbReference type="Proteomes" id="UP000664052">
    <property type="component" value="Unassembled WGS sequence"/>
</dbReference>
<keyword evidence="4" id="KW-1185">Reference proteome</keyword>
<evidence type="ECO:0000313" key="3">
    <source>
        <dbReference type="EMBL" id="MBN8232810.1"/>
    </source>
</evidence>
<feature type="chain" id="PRO_5045560584" evidence="2">
    <location>
        <begin position="23"/>
        <end position="226"/>
    </location>
</feature>
<keyword evidence="2" id="KW-0732">Signal</keyword>
<reference evidence="3 4" key="1">
    <citation type="submission" date="2021-02" db="EMBL/GenBank/DDBJ databases">
        <title>De Novo genome assembly of isolated myxobacteria.</title>
        <authorList>
            <person name="Stevens D.C."/>
        </authorList>
    </citation>
    <scope>NUCLEOTIDE SEQUENCE [LARGE SCALE GENOMIC DNA]</scope>
    <source>
        <strain evidence="3 4">ATCC 29039</strain>
    </source>
</reference>
<evidence type="ECO:0000256" key="1">
    <source>
        <dbReference type="SAM" id="MobiDB-lite"/>
    </source>
</evidence>
<feature type="region of interest" description="Disordered" evidence="1">
    <location>
        <begin position="28"/>
        <end position="80"/>
    </location>
</feature>
<comment type="caution">
    <text evidence="3">The sequence shown here is derived from an EMBL/GenBank/DDBJ whole genome shotgun (WGS) entry which is preliminary data.</text>
</comment>
<name>A0ABS3DNA2_9BACT</name>
<evidence type="ECO:0000256" key="2">
    <source>
        <dbReference type="SAM" id="SignalP"/>
    </source>
</evidence>
<dbReference type="Pfam" id="PF07617">
    <property type="entry name" value="DUF1579"/>
    <property type="match status" value="1"/>
</dbReference>
<proteinExistence type="predicted"/>
<evidence type="ECO:0000313" key="4">
    <source>
        <dbReference type="Proteomes" id="UP000664052"/>
    </source>
</evidence>